<comment type="function">
    <text evidence="1 10">Involved in cell fusion during mating by stabilizing the plasma membrane fusion event.</text>
</comment>
<evidence type="ECO:0000256" key="11">
    <source>
        <dbReference type="SAM" id="MobiDB-lite"/>
    </source>
</evidence>
<dbReference type="EMBL" id="KV744994">
    <property type="protein sequence ID" value="OCK79655.1"/>
    <property type="molecule type" value="Genomic_DNA"/>
</dbReference>
<feature type="compositionally biased region" description="Polar residues" evidence="11">
    <location>
        <begin position="1"/>
        <end position="10"/>
    </location>
</feature>
<feature type="compositionally biased region" description="Low complexity" evidence="11">
    <location>
        <begin position="691"/>
        <end position="702"/>
    </location>
</feature>
<feature type="transmembrane region" description="Helical" evidence="10">
    <location>
        <begin position="328"/>
        <end position="346"/>
    </location>
</feature>
<keyword evidence="8 10" id="KW-0472">Membrane</keyword>
<evidence type="ECO:0000256" key="5">
    <source>
        <dbReference type="ARBA" id="ARBA00022692"/>
    </source>
</evidence>
<reference evidence="12 13" key="1">
    <citation type="journal article" date="2016" name="Nat. Commun.">
        <title>Ectomycorrhizal ecology is imprinted in the genome of the dominant symbiotic fungus Cenococcum geophilum.</title>
        <authorList>
            <consortium name="DOE Joint Genome Institute"/>
            <person name="Peter M."/>
            <person name="Kohler A."/>
            <person name="Ohm R.A."/>
            <person name="Kuo A."/>
            <person name="Krutzmann J."/>
            <person name="Morin E."/>
            <person name="Arend M."/>
            <person name="Barry K.W."/>
            <person name="Binder M."/>
            <person name="Choi C."/>
            <person name="Clum A."/>
            <person name="Copeland A."/>
            <person name="Grisel N."/>
            <person name="Haridas S."/>
            <person name="Kipfer T."/>
            <person name="LaButti K."/>
            <person name="Lindquist E."/>
            <person name="Lipzen A."/>
            <person name="Maire R."/>
            <person name="Meier B."/>
            <person name="Mihaltcheva S."/>
            <person name="Molinier V."/>
            <person name="Murat C."/>
            <person name="Poggeler S."/>
            <person name="Quandt C.A."/>
            <person name="Sperisen C."/>
            <person name="Tritt A."/>
            <person name="Tisserant E."/>
            <person name="Crous P.W."/>
            <person name="Henrissat B."/>
            <person name="Nehls U."/>
            <person name="Egli S."/>
            <person name="Spatafora J.W."/>
            <person name="Grigoriev I.V."/>
            <person name="Martin F.M."/>
        </authorList>
    </citation>
    <scope>NUCLEOTIDE SEQUENCE [LARGE SCALE GENOMIC DNA]</scope>
    <source>
        <strain evidence="12 13">CBS 459.81</strain>
    </source>
</reference>
<sequence length="750" mass="82002">MASSENQQHNFPAVPPSLSAGDHEMRDYYAPQDAPRPTSNQAPYLTPYLGLRARLSQVWINRWTILLLLVLVRTLIAIGSIDDNLASARKEALHACTEVENIGSTMASMPHYMSQGVNELTATGVEKAVDGLMSMLNLSVTGVEEIVLFVINMMTSTYVCLITLAVGGSLHAAVALGDEVLKILNSTVPEIGDDIAGIASSFENDFNKFLNTLKSIPFANVPPPTLNLDSDIQKLKNLTLPNDIQNGLNDLNNSIPTFAEVQNFTNNVIRLPFEEVRNLTNDYMTNFTFDRSLLPVPQKEQLTFCSDSNGINDFFDGLVEMEIVARKIFLVVIIILAVLACIPMAYREIRRWRWMQQRSLLVTQNTFDPMDVVYISSRPYTSTFGITVAKRFGSTRRQTIIRWAVAYATSVPALFVLSLGVAGLFACLCQYILLKAIEREVPVLTNEVANFADKVIHSLNNASENWSTGVNHAISTTNTDINSNILSWVNTTTTAVNGTLNEFVDQMTTTLNNTFGGTILYEPITGVLNCLVTLKIQGIQKALTWVSDNAHVDFPQLSNNTFSLGAVAKLSNDTSLANLLSDPSSTTKDDVSAAITDLTDKLQNGIRTEALISTFVVLLWVIIALIGVVRACVLLFGHEKTRGEGGQAYTIDPATDNLRGHNYPPPETAAPPYEYPVNKAAPYTLQPRPFPTFEPSSGGPSSEAEKIGQVDAHNVGDSVARPNHLRTSSHGHLGGNSPFDEKSATNPFAD</sequence>
<name>A0A8E2JEG9_9PEZI</name>
<evidence type="ECO:0000256" key="6">
    <source>
        <dbReference type="ARBA" id="ARBA00022971"/>
    </source>
</evidence>
<feature type="region of interest" description="Disordered" evidence="11">
    <location>
        <begin position="645"/>
        <end position="750"/>
    </location>
</feature>
<dbReference type="GO" id="GO:0043332">
    <property type="term" value="C:mating projection tip"/>
    <property type="evidence" value="ECO:0007669"/>
    <property type="project" value="UniProtKB-UniRule"/>
</dbReference>
<evidence type="ECO:0000256" key="4">
    <source>
        <dbReference type="ARBA" id="ARBA00022475"/>
    </source>
</evidence>
<feature type="transmembrane region" description="Helical" evidence="10">
    <location>
        <begin position="63"/>
        <end position="81"/>
    </location>
</feature>
<evidence type="ECO:0000256" key="8">
    <source>
        <dbReference type="ARBA" id="ARBA00023136"/>
    </source>
</evidence>
<evidence type="ECO:0000256" key="7">
    <source>
        <dbReference type="ARBA" id="ARBA00022989"/>
    </source>
</evidence>
<evidence type="ECO:0000313" key="13">
    <source>
        <dbReference type="Proteomes" id="UP000250266"/>
    </source>
</evidence>
<evidence type="ECO:0000256" key="3">
    <source>
        <dbReference type="ARBA" id="ARBA00010780"/>
    </source>
</evidence>
<proteinExistence type="inferred from homology"/>
<keyword evidence="9" id="KW-0325">Glycoprotein</keyword>
<feature type="transmembrane region" description="Helical" evidence="10">
    <location>
        <begin position="610"/>
        <end position="636"/>
    </location>
</feature>
<keyword evidence="13" id="KW-1185">Reference proteome</keyword>
<dbReference type="Proteomes" id="UP000250266">
    <property type="component" value="Unassembled WGS sequence"/>
</dbReference>
<keyword evidence="7 10" id="KW-1133">Transmembrane helix</keyword>
<organism evidence="12 13">
    <name type="scientific">Lepidopterella palustris CBS 459.81</name>
    <dbReference type="NCBI Taxonomy" id="1314670"/>
    <lineage>
        <taxon>Eukaryota</taxon>
        <taxon>Fungi</taxon>
        <taxon>Dikarya</taxon>
        <taxon>Ascomycota</taxon>
        <taxon>Pezizomycotina</taxon>
        <taxon>Dothideomycetes</taxon>
        <taxon>Pleosporomycetidae</taxon>
        <taxon>Mytilinidiales</taxon>
        <taxon>Argynnaceae</taxon>
        <taxon>Lepidopterella</taxon>
    </lineage>
</organism>
<dbReference type="AlphaFoldDB" id="A0A8E2JEG9"/>
<accession>A0A8E2JEG9</accession>
<keyword evidence="4 10" id="KW-1003">Cell membrane</keyword>
<feature type="region of interest" description="Disordered" evidence="11">
    <location>
        <begin position="1"/>
        <end position="22"/>
    </location>
</feature>
<keyword evidence="5 10" id="KW-0812">Transmembrane</keyword>
<evidence type="ECO:0000256" key="1">
    <source>
        <dbReference type="ARBA" id="ARBA00002512"/>
    </source>
</evidence>
<gene>
    <name evidence="12" type="ORF">K432DRAFT_299382</name>
</gene>
<evidence type="ECO:0000256" key="2">
    <source>
        <dbReference type="ARBA" id="ARBA00004651"/>
    </source>
</evidence>
<feature type="transmembrane region" description="Helical" evidence="10">
    <location>
        <begin position="400"/>
        <end position="433"/>
    </location>
</feature>
<dbReference type="InterPro" id="IPR026777">
    <property type="entry name" value="PRM1"/>
</dbReference>
<keyword evidence="6 10" id="KW-0184">Conjugation</keyword>
<comment type="similarity">
    <text evidence="3 10">Belongs to the PRM1 family.</text>
</comment>
<comment type="caution">
    <text evidence="10">Lacks conserved residue(s) required for the propagation of feature annotation.</text>
</comment>
<dbReference type="GO" id="GO:0005886">
    <property type="term" value="C:plasma membrane"/>
    <property type="evidence" value="ECO:0007669"/>
    <property type="project" value="UniProtKB-SubCell"/>
</dbReference>
<dbReference type="PANTHER" id="PTHR31030:SF1">
    <property type="entry name" value="PLASMA MEMBRANE FUSION PROTEIN PRM1"/>
    <property type="match status" value="1"/>
</dbReference>
<evidence type="ECO:0000313" key="12">
    <source>
        <dbReference type="EMBL" id="OCK79655.1"/>
    </source>
</evidence>
<dbReference type="OrthoDB" id="5356111at2759"/>
<evidence type="ECO:0000256" key="9">
    <source>
        <dbReference type="ARBA" id="ARBA00023180"/>
    </source>
</evidence>
<dbReference type="PANTHER" id="PTHR31030">
    <property type="entry name" value="PLASMA MEMBRANE FUSION PROTEIN PRM1"/>
    <property type="match status" value="1"/>
</dbReference>
<dbReference type="GO" id="GO:0032220">
    <property type="term" value="P:plasma membrane fusion involved in cytogamy"/>
    <property type="evidence" value="ECO:0007669"/>
    <property type="project" value="TreeGrafter"/>
</dbReference>
<evidence type="ECO:0000256" key="10">
    <source>
        <dbReference type="RuleBase" id="RU366035"/>
    </source>
</evidence>
<comment type="subcellular location">
    <subcellularLocation>
        <location evidence="2 10">Cell membrane</location>
        <topology evidence="2 10">Multi-pass membrane protein</topology>
    </subcellularLocation>
</comment>
<protein>
    <recommendedName>
        <fullName evidence="10">Plasma membrane fusion protein PRM1</fullName>
    </recommendedName>
</protein>